<keyword evidence="2" id="KW-1185">Reference proteome</keyword>
<organism evidence="1 2">
    <name type="scientific">Synechococcus phage S-RIP2</name>
    <dbReference type="NCBI Taxonomy" id="754040"/>
    <lineage>
        <taxon>Viruses</taxon>
        <taxon>Duplodnaviria</taxon>
        <taxon>Heunggongvirae</taxon>
        <taxon>Uroviricota</taxon>
        <taxon>Caudoviricetes</taxon>
        <taxon>Autographivirales</taxon>
        <taxon>Sednavirus</taxon>
        <taxon>Sednavirus SRIP2</taxon>
    </lineage>
</organism>
<evidence type="ECO:0000313" key="2">
    <source>
        <dbReference type="Proteomes" id="UP000204049"/>
    </source>
</evidence>
<dbReference type="EMBL" id="HQ317389">
    <property type="protein sequence ID" value="AGG91332.1"/>
    <property type="molecule type" value="Genomic_DNA"/>
</dbReference>
<gene>
    <name evidence="1" type="ORF">SWQG_00038</name>
</gene>
<evidence type="ECO:0000313" key="1">
    <source>
        <dbReference type="EMBL" id="AGG91332.1"/>
    </source>
</evidence>
<proteinExistence type="predicted"/>
<protein>
    <submittedName>
        <fullName evidence="1">Uncharacterized protein</fullName>
    </submittedName>
</protein>
<accession>M4NK59</accession>
<dbReference type="GeneID" id="15009693"/>
<reference evidence="1 2" key="1">
    <citation type="submission" date="2010-09" db="EMBL/GenBank/DDBJ databases">
        <title>The Genome Sequence of Synechococcus phage S-RIP2 isolate N1_2007.</title>
        <authorList>
            <consortium name="The Broad Institute Genome Sequencing Platform"/>
            <person name="Henn M.R."/>
            <person name="Marston M."/>
            <person name="Levin J."/>
            <person name="Malboeuf C."/>
            <person name="Casali M."/>
            <person name="Russ C."/>
            <person name="Lennon N."/>
            <person name="Chapman S.B."/>
            <person name="Erlich R."/>
            <person name="Young S.K."/>
            <person name="Yandava C."/>
            <person name="Zeng Q."/>
            <person name="Fitzgerald M.F."/>
            <person name="Alvarado L."/>
            <person name="Anderson S."/>
            <person name="Berlin A."/>
            <person name="Chen Z."/>
            <person name="Freedman E."/>
            <person name="Gellesch M."/>
            <person name="Goldberg J."/>
            <person name="Green L."/>
            <person name="Griggs A."/>
            <person name="Gujja S."/>
            <person name="Heilman E.R."/>
            <person name="Heiman D."/>
            <person name="Hollinger A."/>
            <person name="Howarth C."/>
            <person name="Larson L."/>
            <person name="Mehta T."/>
            <person name="Neiman D."/>
            <person name="Pearson M."/>
            <person name="Roberts A."/>
            <person name="Ryan E."/>
            <person name="Saif S."/>
            <person name="Shea T."/>
            <person name="Shenoy N."/>
            <person name="Sisk P."/>
            <person name="Stolte C."/>
            <person name="Sykes S."/>
            <person name="White J."/>
            <person name="Haas B."/>
            <person name="Nusbaum C."/>
            <person name="Birren B."/>
        </authorList>
    </citation>
    <scope>NUCLEOTIDE SEQUENCE [LARGE SCALE GENOMIC DNA]</scope>
</reference>
<sequence length="69" mass="8292">MTRHVSSQYVLTMHYTTLDLTTPSKMTEATYNFRLDTLIHEIELHPHREELLDLMVEQVFDEMSTQYME</sequence>
<name>M4NK59_9CAUD</name>
<dbReference type="Proteomes" id="UP000204049">
    <property type="component" value="Segment"/>
</dbReference>
<dbReference type="KEGG" id="vg:15009693"/>
<dbReference type="RefSeq" id="YP_007673181.1">
    <property type="nucleotide sequence ID" value="NC_020838.1"/>
</dbReference>